<evidence type="ECO:0000256" key="1">
    <source>
        <dbReference type="ARBA" id="ARBA00004123"/>
    </source>
</evidence>
<evidence type="ECO:0000313" key="4">
    <source>
        <dbReference type="EMBL" id="KAJ8905495.1"/>
    </source>
</evidence>
<evidence type="ECO:0000313" key="5">
    <source>
        <dbReference type="Proteomes" id="UP001157974"/>
    </source>
</evidence>
<accession>A0AAV8USF4</accession>
<comment type="similarity">
    <text evidence="2">Belongs to the AMY1 family.</text>
</comment>
<sequence length="67" mass="7961">MAENKNEEFREYLEKKQVFDVLTSAFVELYFMDQKPDDPLHFLMEKFQEASTKIVVVKEEETPQQSG</sequence>
<evidence type="ECO:0000256" key="3">
    <source>
        <dbReference type="ARBA" id="ARBA00023242"/>
    </source>
</evidence>
<comment type="caution">
    <text evidence="4">The sequence shown here is derived from an EMBL/GenBank/DDBJ whole genome shotgun (WGS) entry which is preliminary data.</text>
</comment>
<dbReference type="PANTHER" id="PTHR13168">
    <property type="entry name" value="ASSOCIATE OF C-MYC AMY-1"/>
    <property type="match status" value="1"/>
</dbReference>
<dbReference type="EMBL" id="JAMWBK010000004">
    <property type="protein sequence ID" value="KAJ8905495.1"/>
    <property type="molecule type" value="Genomic_DNA"/>
</dbReference>
<gene>
    <name evidence="4" type="ORF">NDN08_002002</name>
</gene>
<name>A0AAV8USF4_9RHOD</name>
<organism evidence="4 5">
    <name type="scientific">Rhodosorus marinus</name>
    <dbReference type="NCBI Taxonomy" id="101924"/>
    <lineage>
        <taxon>Eukaryota</taxon>
        <taxon>Rhodophyta</taxon>
        <taxon>Stylonematophyceae</taxon>
        <taxon>Stylonematales</taxon>
        <taxon>Stylonemataceae</taxon>
        <taxon>Rhodosorus</taxon>
    </lineage>
</organism>
<evidence type="ECO:0000256" key="2">
    <source>
        <dbReference type="ARBA" id="ARBA00009389"/>
    </source>
</evidence>
<dbReference type="SUPFAM" id="SSF47391">
    <property type="entry name" value="Dimerization-anchoring domain of cAMP-dependent PK regulatory subunit"/>
    <property type="match status" value="1"/>
</dbReference>
<reference evidence="4 5" key="1">
    <citation type="journal article" date="2023" name="Nat. Commun.">
        <title>Origin of minicircular mitochondrial genomes in red algae.</title>
        <authorList>
            <person name="Lee Y."/>
            <person name="Cho C.H."/>
            <person name="Lee Y.M."/>
            <person name="Park S.I."/>
            <person name="Yang J.H."/>
            <person name="West J.A."/>
            <person name="Bhattacharya D."/>
            <person name="Yoon H.S."/>
        </authorList>
    </citation>
    <scope>NUCLEOTIDE SEQUENCE [LARGE SCALE GENOMIC DNA]</scope>
    <source>
        <strain evidence="4 5">CCMP1338</strain>
        <tissue evidence="4">Whole cell</tissue>
    </source>
</reference>
<dbReference type="GO" id="GO:0005634">
    <property type="term" value="C:nucleus"/>
    <property type="evidence" value="ECO:0007669"/>
    <property type="project" value="UniProtKB-SubCell"/>
</dbReference>
<comment type="subcellular location">
    <subcellularLocation>
        <location evidence="1">Nucleus</location>
    </subcellularLocation>
</comment>
<keyword evidence="3" id="KW-0539">Nucleus</keyword>
<dbReference type="InterPro" id="IPR026060">
    <property type="entry name" value="AMY1"/>
</dbReference>
<dbReference type="PANTHER" id="PTHR13168:SF0">
    <property type="entry name" value="C-MYC-BINDING PROTEIN"/>
    <property type="match status" value="1"/>
</dbReference>
<dbReference type="AlphaFoldDB" id="A0AAV8USF4"/>
<protein>
    <submittedName>
        <fullName evidence="4">Uncharacterized protein</fullName>
    </submittedName>
</protein>
<keyword evidence="5" id="KW-1185">Reference proteome</keyword>
<dbReference type="Proteomes" id="UP001157974">
    <property type="component" value="Unassembled WGS sequence"/>
</dbReference>
<proteinExistence type="inferred from homology"/>
<dbReference type="PRINTS" id="PR02028">
    <property type="entry name" value="CMYCBINDINGP"/>
</dbReference>
<dbReference type="GO" id="GO:0003713">
    <property type="term" value="F:transcription coactivator activity"/>
    <property type="evidence" value="ECO:0007669"/>
    <property type="project" value="InterPro"/>
</dbReference>